<evidence type="ECO:0008006" key="3">
    <source>
        <dbReference type="Google" id="ProtNLM"/>
    </source>
</evidence>
<reference evidence="1 2" key="1">
    <citation type="journal article" date="2011" name="J. Bacteriol.">
        <title>Genome sequence of Chthoniobacter flavus Ellin428, an aerobic heterotrophic soil bacterium.</title>
        <authorList>
            <person name="Kant R."/>
            <person name="van Passel M.W."/>
            <person name="Palva A."/>
            <person name="Lucas S."/>
            <person name="Lapidus A."/>
            <person name="Glavina Del Rio T."/>
            <person name="Dalin E."/>
            <person name="Tice H."/>
            <person name="Bruce D."/>
            <person name="Goodwin L."/>
            <person name="Pitluck S."/>
            <person name="Larimer F.W."/>
            <person name="Land M.L."/>
            <person name="Hauser L."/>
            <person name="Sangwan P."/>
            <person name="de Vos W.M."/>
            <person name="Janssen P.H."/>
            <person name="Smidt H."/>
        </authorList>
    </citation>
    <scope>NUCLEOTIDE SEQUENCE [LARGE SCALE GENOMIC DNA]</scope>
    <source>
        <strain evidence="1 2">Ellin428</strain>
    </source>
</reference>
<protein>
    <recommendedName>
        <fullName evidence="3">Ribbon-helix-helix protein CopG domain-containing protein</fullName>
    </recommendedName>
</protein>
<accession>B4D8I2</accession>
<dbReference type="InParanoid" id="B4D8I2"/>
<sequence>MSNTITVRLPKELSQWLEKEARRTGLPKGRIVREQLEISRTRQARQAFLDLAGSVEGEPGLSQKRGFQR</sequence>
<dbReference type="EMBL" id="ABVL01000022">
    <property type="protein sequence ID" value="EDY17204.1"/>
    <property type="molecule type" value="Genomic_DNA"/>
</dbReference>
<dbReference type="STRING" id="497964.CfE428DRAFT_5222"/>
<dbReference type="RefSeq" id="WP_006982543.1">
    <property type="nucleotide sequence ID" value="NZ_ABVL01000022.1"/>
</dbReference>
<dbReference type="AlphaFoldDB" id="B4D8I2"/>
<proteinExistence type="predicted"/>
<evidence type="ECO:0000313" key="1">
    <source>
        <dbReference type="EMBL" id="EDY17204.1"/>
    </source>
</evidence>
<dbReference type="Proteomes" id="UP000005824">
    <property type="component" value="Unassembled WGS sequence"/>
</dbReference>
<gene>
    <name evidence="1" type="ORF">CfE428DRAFT_5222</name>
</gene>
<comment type="caution">
    <text evidence="1">The sequence shown here is derived from an EMBL/GenBank/DDBJ whole genome shotgun (WGS) entry which is preliminary data.</text>
</comment>
<evidence type="ECO:0000313" key="2">
    <source>
        <dbReference type="Proteomes" id="UP000005824"/>
    </source>
</evidence>
<keyword evidence="2" id="KW-1185">Reference proteome</keyword>
<organism evidence="1 2">
    <name type="scientific">Chthoniobacter flavus Ellin428</name>
    <dbReference type="NCBI Taxonomy" id="497964"/>
    <lineage>
        <taxon>Bacteria</taxon>
        <taxon>Pseudomonadati</taxon>
        <taxon>Verrucomicrobiota</taxon>
        <taxon>Spartobacteria</taxon>
        <taxon>Chthoniobacterales</taxon>
        <taxon>Chthoniobacteraceae</taxon>
        <taxon>Chthoniobacter</taxon>
    </lineage>
</organism>
<name>B4D8I2_9BACT</name>